<feature type="compositionally biased region" description="Low complexity" evidence="1">
    <location>
        <begin position="15"/>
        <end position="34"/>
    </location>
</feature>
<evidence type="ECO:0000313" key="4">
    <source>
        <dbReference type="Proteomes" id="UP000288490"/>
    </source>
</evidence>
<dbReference type="Proteomes" id="UP000288490">
    <property type="component" value="Unassembled WGS sequence"/>
</dbReference>
<protein>
    <submittedName>
        <fullName evidence="3">Uncharacterized protein</fullName>
    </submittedName>
</protein>
<keyword evidence="2" id="KW-0472">Membrane</keyword>
<keyword evidence="2" id="KW-1133">Transmembrane helix</keyword>
<feature type="compositionally biased region" description="Polar residues" evidence="1">
    <location>
        <begin position="1"/>
        <end position="14"/>
    </location>
</feature>
<feature type="region of interest" description="Disordered" evidence="1">
    <location>
        <begin position="1"/>
        <end position="38"/>
    </location>
</feature>
<accession>A0A429ZDI0</accession>
<evidence type="ECO:0000256" key="2">
    <source>
        <dbReference type="SAM" id="Phobius"/>
    </source>
</evidence>
<dbReference type="EMBL" id="NGJT01000020">
    <property type="protein sequence ID" value="RST91750.1"/>
    <property type="molecule type" value="Genomic_DNA"/>
</dbReference>
<evidence type="ECO:0000313" key="3">
    <source>
        <dbReference type="EMBL" id="RST91750.1"/>
    </source>
</evidence>
<proteinExistence type="predicted"/>
<organism evidence="3 4">
    <name type="scientific">Vagococcus bubulae</name>
    <dbReference type="NCBI Taxonomy" id="1977868"/>
    <lineage>
        <taxon>Bacteria</taxon>
        <taxon>Bacillati</taxon>
        <taxon>Bacillota</taxon>
        <taxon>Bacilli</taxon>
        <taxon>Lactobacillales</taxon>
        <taxon>Enterococcaceae</taxon>
        <taxon>Vagococcus</taxon>
    </lineage>
</organism>
<comment type="caution">
    <text evidence="3">The sequence shown here is derived from an EMBL/GenBank/DDBJ whole genome shotgun (WGS) entry which is preliminary data.</text>
</comment>
<dbReference type="RefSeq" id="WP_125958242.1">
    <property type="nucleotide sequence ID" value="NZ_JAQEJV010000005.1"/>
</dbReference>
<name>A0A429ZDI0_9ENTE</name>
<keyword evidence="4" id="KW-1185">Reference proteome</keyword>
<dbReference type="AlphaFoldDB" id="A0A429ZDI0"/>
<reference evidence="3 4" key="1">
    <citation type="submission" date="2017-05" db="EMBL/GenBank/DDBJ databases">
        <title>Vagococcus spp. assemblies.</title>
        <authorList>
            <person name="Gulvik C.A."/>
        </authorList>
    </citation>
    <scope>NUCLEOTIDE SEQUENCE [LARGE SCALE GENOMIC DNA]</scope>
    <source>
        <strain evidence="3 4">SS1994</strain>
    </source>
</reference>
<keyword evidence="2" id="KW-0812">Transmembrane</keyword>
<sequence>MNDQNELDNVTSTENTTFDNNVNNVGDNRANGSKPPKKSKKGFWIILIILIIIGGGVFYYMKDSSSSKKDEKATVVSTTYSLSKEDEDKISEVVTEITSFYEDSKRTKLKQDIDTSKLKPLKKNIDSVSDETLRKEFLRLYNQLETDIKKGSTTDTSSLESSSSSLY</sequence>
<feature type="transmembrane region" description="Helical" evidence="2">
    <location>
        <begin position="42"/>
        <end position="61"/>
    </location>
</feature>
<evidence type="ECO:0000256" key="1">
    <source>
        <dbReference type="SAM" id="MobiDB-lite"/>
    </source>
</evidence>
<gene>
    <name evidence="3" type="ORF">CBF36_09670</name>
</gene>